<dbReference type="Proteomes" id="UP000641588">
    <property type="component" value="Unassembled WGS sequence"/>
</dbReference>
<name>A0A972K3M9_9BACL</name>
<dbReference type="Pfam" id="PF12690">
    <property type="entry name" value="BsuPI"/>
    <property type="match status" value="1"/>
</dbReference>
<sequence length="211" mass="23209">MGKGTGFGAVLLCISLVGCSEGVHHNTSQPPIEKSSKIELKVVEIQPEEPTLLHPIKVEKGVKLDPIIEKDIMKKKAEQSTPIAGLFKTSLEPLLGNGKVTLNFSIQNVSGKDLEISHSSGQKYDIFVYNEQQDEVYKWSNNKAFTEALIVRSLKKDEKLAFAEEWNLKDASGESVPPGTYKIQIKGMITLKSGVISPDELTDTATIEIKK</sequence>
<dbReference type="Gene3D" id="2.60.40.2360">
    <property type="entry name" value="Intracellular proteinase inhibitor BsuPI"/>
    <property type="match status" value="1"/>
</dbReference>
<dbReference type="RefSeq" id="WP_171655383.1">
    <property type="nucleotide sequence ID" value="NZ_WHOD01000106.1"/>
</dbReference>
<gene>
    <name evidence="2" type="ORF">GC093_28495</name>
</gene>
<dbReference type="InterPro" id="IPR020481">
    <property type="entry name" value="Intracell_prot_inh_BsuPI"/>
</dbReference>
<evidence type="ECO:0000259" key="1">
    <source>
        <dbReference type="Pfam" id="PF12690"/>
    </source>
</evidence>
<dbReference type="EMBL" id="WHOD01000106">
    <property type="protein sequence ID" value="NOU97135.1"/>
    <property type="molecule type" value="Genomic_DNA"/>
</dbReference>
<keyword evidence="3" id="KW-1185">Reference proteome</keyword>
<dbReference type="PROSITE" id="PS51257">
    <property type="entry name" value="PROKAR_LIPOPROTEIN"/>
    <property type="match status" value="1"/>
</dbReference>
<comment type="caution">
    <text evidence="2">The sequence shown here is derived from an EMBL/GenBank/DDBJ whole genome shotgun (WGS) entry which is preliminary data.</text>
</comment>
<proteinExistence type="predicted"/>
<accession>A0A972K3M9</accession>
<organism evidence="2 3">
    <name type="scientific">Paenibacillus foliorum</name>
    <dbReference type="NCBI Taxonomy" id="2654974"/>
    <lineage>
        <taxon>Bacteria</taxon>
        <taxon>Bacillati</taxon>
        <taxon>Bacillota</taxon>
        <taxon>Bacilli</taxon>
        <taxon>Bacillales</taxon>
        <taxon>Paenibacillaceae</taxon>
        <taxon>Paenibacillus</taxon>
    </lineage>
</organism>
<dbReference type="AlphaFoldDB" id="A0A972K3M9"/>
<evidence type="ECO:0000313" key="3">
    <source>
        <dbReference type="Proteomes" id="UP000641588"/>
    </source>
</evidence>
<evidence type="ECO:0000313" key="2">
    <source>
        <dbReference type="EMBL" id="NOU97135.1"/>
    </source>
</evidence>
<dbReference type="InterPro" id="IPR038144">
    <property type="entry name" value="IPI"/>
</dbReference>
<protein>
    <recommendedName>
        <fullName evidence="1">Intracellular proteinase inhibitor BsuPI domain-containing protein</fullName>
    </recommendedName>
</protein>
<reference evidence="2" key="1">
    <citation type="submission" date="2019-10" db="EMBL/GenBank/DDBJ databases">
        <title>Description of Paenibacillus glebae sp. nov.</title>
        <authorList>
            <person name="Carlier A."/>
            <person name="Qi S."/>
        </authorList>
    </citation>
    <scope>NUCLEOTIDE SEQUENCE</scope>
    <source>
        <strain evidence="2">LMG 31456</strain>
    </source>
</reference>
<feature type="domain" description="Intracellular proteinase inhibitor BsuPI" evidence="1">
    <location>
        <begin position="97"/>
        <end position="185"/>
    </location>
</feature>